<evidence type="ECO:0000259" key="2">
    <source>
        <dbReference type="Pfam" id="PF07484"/>
    </source>
</evidence>
<dbReference type="SUPFAM" id="SSF88874">
    <property type="entry name" value="Receptor-binding domain of short tail fibre protein gp12"/>
    <property type="match status" value="1"/>
</dbReference>
<dbReference type="Gene3D" id="3.90.1340.10">
    <property type="entry name" value="Phage tail collar domain"/>
    <property type="match status" value="1"/>
</dbReference>
<reference evidence="3 4" key="1">
    <citation type="submission" date="2022-05" db="EMBL/GenBank/DDBJ databases">
        <title>Description of the Bartonella bilalgolemii sp. nov. Isolated from Apodemus uralensis (Pallas 1811).</title>
        <authorList>
            <person name="Zgheib R."/>
            <person name="Celebi B."/>
        </authorList>
    </citation>
    <scope>NUCLEOTIDE SEQUENCE [LARGE SCALE GENOMIC DNA]</scope>
    <source>
        <strain evidence="3 4">G70</strain>
    </source>
</reference>
<evidence type="ECO:0000256" key="1">
    <source>
        <dbReference type="SAM" id="MobiDB-lite"/>
    </source>
</evidence>
<dbReference type="InterPro" id="IPR011083">
    <property type="entry name" value="Phage_tail_collar_dom"/>
</dbReference>
<evidence type="ECO:0000313" key="3">
    <source>
        <dbReference type="EMBL" id="MCL6230014.1"/>
    </source>
</evidence>
<comment type="caution">
    <text evidence="3">The sequence shown here is derived from an EMBL/GenBank/DDBJ whole genome shotgun (WGS) entry which is preliminary data.</text>
</comment>
<feature type="compositionally biased region" description="Polar residues" evidence="1">
    <location>
        <begin position="303"/>
        <end position="312"/>
    </location>
</feature>
<accession>A0ABT0P963</accession>
<organism evidence="3 4">
    <name type="scientific">Bartonella bilalgolemii</name>
    <dbReference type="NCBI Taxonomy" id="2942911"/>
    <lineage>
        <taxon>Bacteria</taxon>
        <taxon>Pseudomonadati</taxon>
        <taxon>Pseudomonadota</taxon>
        <taxon>Alphaproteobacteria</taxon>
        <taxon>Hyphomicrobiales</taxon>
        <taxon>Bartonellaceae</taxon>
        <taxon>Bartonella</taxon>
    </lineage>
</organism>
<dbReference type="InterPro" id="IPR037053">
    <property type="entry name" value="Phage_tail_collar_dom_sf"/>
</dbReference>
<sequence>MSDIYDWSLTADANAHSDDLINWAEGQPPSSVNDSARAMMQRVREYLADNGGSLYSVFNVNDQEKTTSIMLTTVSPITTYKNDLILRFKACDSNIGPTTLTVNNIGEKPVYKATDAGVVSLEGGELQAGGIYEIVYSEDSSKKDLDGWYLINPTPKTPPQVKSFPAGFIATFAMQDLPSGWLLCNGAVYKRKDYPDLFKAIGNQWGKDGDETFKVPDFRGMFLRGFDDGRGLDNKRTFAEMQKDSIKSHTHTCTIEKSGGHKHGFDYYSIMEGGPNVGARNPAYRTTYRRSATDSAGEHTHKVSLSSTGETETRPVNATVVYAIKS</sequence>
<proteinExistence type="predicted"/>
<protein>
    <submittedName>
        <fullName evidence="3">Phage tail protein</fullName>
    </submittedName>
</protein>
<dbReference type="Proteomes" id="UP001523003">
    <property type="component" value="Unassembled WGS sequence"/>
</dbReference>
<name>A0ABT0P963_9HYPH</name>
<feature type="region of interest" description="Disordered" evidence="1">
    <location>
        <begin position="290"/>
        <end position="312"/>
    </location>
</feature>
<dbReference type="EMBL" id="JAMCOF010000008">
    <property type="protein sequence ID" value="MCL6230014.1"/>
    <property type="molecule type" value="Genomic_DNA"/>
</dbReference>
<gene>
    <name evidence="3" type="ORF">M4Z11_05310</name>
</gene>
<evidence type="ECO:0000313" key="4">
    <source>
        <dbReference type="Proteomes" id="UP001523003"/>
    </source>
</evidence>
<feature type="domain" description="Phage tail collar" evidence="2">
    <location>
        <begin position="167"/>
        <end position="222"/>
    </location>
</feature>
<dbReference type="Pfam" id="PF07484">
    <property type="entry name" value="Collar"/>
    <property type="match status" value="1"/>
</dbReference>
<dbReference type="RefSeq" id="WP_249677270.1">
    <property type="nucleotide sequence ID" value="NZ_JAMCOF010000008.1"/>
</dbReference>
<keyword evidence="4" id="KW-1185">Reference proteome</keyword>